<dbReference type="EMBL" id="BARV01008590">
    <property type="protein sequence ID" value="GAI05532.1"/>
    <property type="molecule type" value="Genomic_DNA"/>
</dbReference>
<dbReference type="InterPro" id="IPR038071">
    <property type="entry name" value="UROD/MetE-like_sf"/>
</dbReference>
<feature type="non-terminal residue" evidence="3">
    <location>
        <position position="1"/>
    </location>
</feature>
<name>X1KES6_9ZZZZ</name>
<dbReference type="PANTHER" id="PTHR47099">
    <property type="entry name" value="METHYLCOBAMIDE:COM METHYLTRANSFERASE MTBA"/>
    <property type="match status" value="1"/>
</dbReference>
<dbReference type="GO" id="GO:0006779">
    <property type="term" value="P:porphyrin-containing compound biosynthetic process"/>
    <property type="evidence" value="ECO:0007669"/>
    <property type="project" value="InterPro"/>
</dbReference>
<sequence>LSTVLGRKIEGMVTGESKIAALHANKEGREARLSLIKRNVLGMVELYKKIGFDMIWIRPTEYLTPVEMALNDFITPNMIFDVKIKQIDKETFKIISEEHNFWSVEKYSSSSNTCPTINDSIKERGIEELNRYIACLEQKEISLNRYIRDGLEGLKLAVKSGKNGDLFVCGNADIAFPTFYPWISTFLEMVAREPEIVHRYMDVTTAGVMELLDAQLKIGVDGIIGTNDWCYNAGPLMSPTHFKTFLAPYLKRLVDKCHGKGVPYIKHLDGNVQPILDILVNEVGIDGLHSIEPAAGMDIGWVKKTYGDRITLLGFWLFVGSTFPTSAVGLLSWIICDINKVGGQG</sequence>
<dbReference type="Pfam" id="PF01208">
    <property type="entry name" value="URO-D"/>
    <property type="match status" value="1"/>
</dbReference>
<protein>
    <recommendedName>
        <fullName evidence="2">Uroporphyrinogen decarboxylase (URO-D) domain-containing protein</fullName>
    </recommendedName>
</protein>
<proteinExistence type="predicted"/>
<gene>
    <name evidence="3" type="ORF">S06H3_17218</name>
</gene>
<reference evidence="3" key="1">
    <citation type="journal article" date="2014" name="Front. Microbiol.">
        <title>High frequency of phylogenetically diverse reductive dehalogenase-homologous genes in deep subseafloor sedimentary metagenomes.</title>
        <authorList>
            <person name="Kawai M."/>
            <person name="Futagami T."/>
            <person name="Toyoda A."/>
            <person name="Takaki Y."/>
            <person name="Nishi S."/>
            <person name="Hori S."/>
            <person name="Arai W."/>
            <person name="Tsubouchi T."/>
            <person name="Morono Y."/>
            <person name="Uchiyama I."/>
            <person name="Ito T."/>
            <person name="Fujiyama A."/>
            <person name="Inagaki F."/>
            <person name="Takami H."/>
        </authorList>
    </citation>
    <scope>NUCLEOTIDE SEQUENCE</scope>
    <source>
        <strain evidence="3">Expedition CK06-06</strain>
    </source>
</reference>
<keyword evidence="1" id="KW-0472">Membrane</keyword>
<keyword evidence="1" id="KW-0812">Transmembrane</keyword>
<accession>X1KES6</accession>
<dbReference type="InterPro" id="IPR052024">
    <property type="entry name" value="Methanogen_methyltrans"/>
</dbReference>
<dbReference type="SUPFAM" id="SSF51726">
    <property type="entry name" value="UROD/MetE-like"/>
    <property type="match status" value="1"/>
</dbReference>
<dbReference type="GO" id="GO:0004853">
    <property type="term" value="F:uroporphyrinogen decarboxylase activity"/>
    <property type="evidence" value="ECO:0007669"/>
    <property type="project" value="InterPro"/>
</dbReference>
<evidence type="ECO:0000256" key="1">
    <source>
        <dbReference type="SAM" id="Phobius"/>
    </source>
</evidence>
<feature type="transmembrane region" description="Helical" evidence="1">
    <location>
        <begin position="313"/>
        <end position="335"/>
    </location>
</feature>
<comment type="caution">
    <text evidence="3">The sequence shown here is derived from an EMBL/GenBank/DDBJ whole genome shotgun (WGS) entry which is preliminary data.</text>
</comment>
<evidence type="ECO:0000259" key="2">
    <source>
        <dbReference type="Pfam" id="PF01208"/>
    </source>
</evidence>
<dbReference type="AlphaFoldDB" id="X1KES6"/>
<dbReference type="Gene3D" id="3.20.20.210">
    <property type="match status" value="1"/>
</dbReference>
<organism evidence="3">
    <name type="scientific">marine sediment metagenome</name>
    <dbReference type="NCBI Taxonomy" id="412755"/>
    <lineage>
        <taxon>unclassified sequences</taxon>
        <taxon>metagenomes</taxon>
        <taxon>ecological metagenomes</taxon>
    </lineage>
</organism>
<feature type="domain" description="Uroporphyrinogen decarboxylase (URO-D)" evidence="2">
    <location>
        <begin position="184"/>
        <end position="314"/>
    </location>
</feature>
<evidence type="ECO:0000313" key="3">
    <source>
        <dbReference type="EMBL" id="GAI05532.1"/>
    </source>
</evidence>
<feature type="non-terminal residue" evidence="3">
    <location>
        <position position="345"/>
    </location>
</feature>
<dbReference type="PANTHER" id="PTHR47099:SF1">
    <property type="entry name" value="METHYLCOBAMIDE:COM METHYLTRANSFERASE MTBA"/>
    <property type="match status" value="1"/>
</dbReference>
<keyword evidence="1" id="KW-1133">Transmembrane helix</keyword>
<dbReference type="InterPro" id="IPR000257">
    <property type="entry name" value="Uroporphyrinogen_deCOase"/>
</dbReference>